<keyword evidence="1" id="KW-0812">Transmembrane</keyword>
<comment type="caution">
    <text evidence="2">The sequence shown here is derived from an EMBL/GenBank/DDBJ whole genome shotgun (WGS) entry which is preliminary data.</text>
</comment>
<evidence type="ECO:0000256" key="1">
    <source>
        <dbReference type="SAM" id="Phobius"/>
    </source>
</evidence>
<evidence type="ECO:0000313" key="3">
    <source>
        <dbReference type="Proteomes" id="UP001501600"/>
    </source>
</evidence>
<feature type="transmembrane region" description="Helical" evidence="1">
    <location>
        <begin position="35"/>
        <end position="55"/>
    </location>
</feature>
<dbReference type="RefSeq" id="WP_345315071.1">
    <property type="nucleotide sequence ID" value="NZ_BAABLF010000001.1"/>
</dbReference>
<keyword evidence="3" id="KW-1185">Reference proteome</keyword>
<organism evidence="2 3">
    <name type="scientific">Ferrimonas gelatinilytica</name>
    <dbReference type="NCBI Taxonomy" id="1255257"/>
    <lineage>
        <taxon>Bacteria</taxon>
        <taxon>Pseudomonadati</taxon>
        <taxon>Pseudomonadota</taxon>
        <taxon>Gammaproteobacteria</taxon>
        <taxon>Alteromonadales</taxon>
        <taxon>Ferrimonadaceae</taxon>
        <taxon>Ferrimonas</taxon>
    </lineage>
</organism>
<evidence type="ECO:0000313" key="2">
    <source>
        <dbReference type="EMBL" id="GAA5186125.1"/>
    </source>
</evidence>
<keyword evidence="1" id="KW-0472">Membrane</keyword>
<dbReference type="Proteomes" id="UP001501600">
    <property type="component" value="Unassembled WGS sequence"/>
</dbReference>
<dbReference type="EMBL" id="BAABLF010000001">
    <property type="protein sequence ID" value="GAA5186125.1"/>
    <property type="molecule type" value="Genomic_DNA"/>
</dbReference>
<protein>
    <submittedName>
        <fullName evidence="2">Uncharacterized protein</fullName>
    </submittedName>
</protein>
<accession>A0ABP9RUD3</accession>
<feature type="transmembrane region" description="Helical" evidence="1">
    <location>
        <begin position="67"/>
        <end position="87"/>
    </location>
</feature>
<sequence>MLKLLLALPPLISMVHIFAAILLHFIGIEYSGSLLLLFTLPVAATVLIHIYVAIFDHSMTKSEHLGYALTHIPFSLTFSFLSILFFLPDTTPDASSSAAPVAPAALICKPPTDPQCLSRLIYVSEFDPERYREDGQ</sequence>
<gene>
    <name evidence="2" type="ORF">GCM10025772_01010</name>
</gene>
<keyword evidence="1" id="KW-1133">Transmembrane helix</keyword>
<name>A0ABP9RUD3_9GAMM</name>
<reference evidence="3" key="1">
    <citation type="journal article" date="2019" name="Int. J. Syst. Evol. Microbiol.">
        <title>The Global Catalogue of Microorganisms (GCM) 10K type strain sequencing project: providing services to taxonomists for standard genome sequencing and annotation.</title>
        <authorList>
            <consortium name="The Broad Institute Genomics Platform"/>
            <consortium name="The Broad Institute Genome Sequencing Center for Infectious Disease"/>
            <person name="Wu L."/>
            <person name="Ma J."/>
        </authorList>
    </citation>
    <scope>NUCLEOTIDE SEQUENCE [LARGE SCALE GENOMIC DNA]</scope>
    <source>
        <strain evidence="3">JCM 18720</strain>
    </source>
</reference>
<proteinExistence type="predicted"/>